<accession>A0A1E7G2K7</accession>
<dbReference type="RefSeq" id="WP_014734952.1">
    <property type="nucleotide sequence ID" value="NZ_CM007353.1"/>
</dbReference>
<feature type="transmembrane region" description="Helical" evidence="1">
    <location>
        <begin position="21"/>
        <end position="43"/>
    </location>
</feature>
<evidence type="ECO:0000313" key="2">
    <source>
        <dbReference type="EMBL" id="OEU39022.1"/>
    </source>
</evidence>
<comment type="caution">
    <text evidence="2">The sequence shown here is derived from an EMBL/GenBank/DDBJ whole genome shotgun (WGS) entry which is preliminary data.</text>
</comment>
<evidence type="ECO:0000256" key="1">
    <source>
        <dbReference type="SAM" id="Phobius"/>
    </source>
</evidence>
<protein>
    <submittedName>
        <fullName evidence="2">Uncharacterized protein</fullName>
    </submittedName>
</protein>
<feature type="transmembrane region" description="Helical" evidence="1">
    <location>
        <begin position="63"/>
        <end position="82"/>
    </location>
</feature>
<proteinExistence type="predicted"/>
<keyword evidence="1" id="KW-0472">Membrane</keyword>
<keyword evidence="1" id="KW-1133">Transmembrane helix</keyword>
<keyword evidence="1" id="KW-0812">Transmembrane</keyword>
<dbReference type="AlphaFoldDB" id="A0A1E7G2K7"/>
<dbReference type="GeneID" id="61108940"/>
<dbReference type="EMBL" id="JMMZ01000032">
    <property type="protein sequence ID" value="OEU39022.1"/>
    <property type="molecule type" value="Genomic_DNA"/>
</dbReference>
<reference evidence="2 3" key="1">
    <citation type="journal article" date="2016" name="Appl. Microbiol. Biotechnol.">
        <title>Adhesion of the genome-sequenced Lactococcus lactis subsp. cremoris IBB477 strain is mediated by specific molecular determinants.</title>
        <authorList>
            <person name="Radziwill-Bienkowska J.M."/>
            <person name="Le D.T."/>
            <person name="Szczesny P."/>
            <person name="Duviau M.P."/>
            <person name="Aleksandrzak-Piekarczyk T."/>
            <person name="Loubiere P."/>
            <person name="Mercier-Bonin M."/>
            <person name="Bardowski J.K."/>
            <person name="Kowalczyk M."/>
        </authorList>
    </citation>
    <scope>NUCLEOTIDE SEQUENCE [LARGE SCALE GENOMIC DNA]</scope>
    <source>
        <strain evidence="2 3">IBB477</strain>
    </source>
</reference>
<dbReference type="Proteomes" id="UP000176236">
    <property type="component" value="Chromosome"/>
</dbReference>
<name>A0A1E7G2K7_LACLC</name>
<organism evidence="2 3">
    <name type="scientific">Lactococcus cremoris subsp. cremoris IBB477</name>
    <dbReference type="NCBI Taxonomy" id="1449093"/>
    <lineage>
        <taxon>Bacteria</taxon>
        <taxon>Bacillati</taxon>
        <taxon>Bacillota</taxon>
        <taxon>Bacilli</taxon>
        <taxon>Lactobacillales</taxon>
        <taxon>Streptococcaceae</taxon>
        <taxon>Lactococcus</taxon>
        <taxon>Lactococcus cremoris subsp. cremoris</taxon>
    </lineage>
</organism>
<evidence type="ECO:0000313" key="3">
    <source>
        <dbReference type="Proteomes" id="UP000176236"/>
    </source>
</evidence>
<gene>
    <name evidence="2" type="ORF">AJ89_10740</name>
</gene>
<sequence>MELVIRKKKKKRHFFEFMAVFMCWVFILSIFIFLALSILGIYSDGIISIFVIIGFPITNWEDVIYSLFCMLSILTIPSLYILTKED</sequence>